<keyword evidence="3" id="KW-0808">Transferase</keyword>
<dbReference type="Proteomes" id="UP000729733">
    <property type="component" value="Unassembled WGS sequence"/>
</dbReference>
<dbReference type="InterPro" id="IPR036097">
    <property type="entry name" value="HisK_dim/P_sf"/>
</dbReference>
<evidence type="ECO:0000256" key="1">
    <source>
        <dbReference type="ARBA" id="ARBA00000085"/>
    </source>
</evidence>
<dbReference type="Gene3D" id="3.30.565.10">
    <property type="entry name" value="Histidine kinase-like ATPase, C-terminal domain"/>
    <property type="match status" value="1"/>
</dbReference>
<evidence type="ECO:0000256" key="3">
    <source>
        <dbReference type="ARBA" id="ARBA00022679"/>
    </source>
</evidence>
<reference evidence="7" key="1">
    <citation type="journal article" date="2021" name="Antonie Van Leeuwenhoek">
        <title>Draft genome and description of Waterburya agarophytonicola gen. nov. sp. nov. (Pleurocapsales, Cyanobacteria): a seaweed symbiont.</title>
        <authorList>
            <person name="Bonthond G."/>
            <person name="Shalygin S."/>
            <person name="Bayer T."/>
            <person name="Weinberger F."/>
        </authorList>
    </citation>
    <scope>NUCLEOTIDE SEQUENCE</scope>
    <source>
        <strain evidence="7">KI4</strain>
    </source>
</reference>
<comment type="caution">
    <text evidence="7">The sequence shown here is derived from an EMBL/GenBank/DDBJ whole genome shotgun (WGS) entry which is preliminary data.</text>
</comment>
<dbReference type="AlphaFoldDB" id="A0A964FHB2"/>
<dbReference type="Pfam" id="PF00512">
    <property type="entry name" value="HisKA"/>
    <property type="match status" value="1"/>
</dbReference>
<evidence type="ECO:0000259" key="6">
    <source>
        <dbReference type="PROSITE" id="PS50109"/>
    </source>
</evidence>
<dbReference type="InterPro" id="IPR036890">
    <property type="entry name" value="HATPase_C_sf"/>
</dbReference>
<evidence type="ECO:0000256" key="5">
    <source>
        <dbReference type="ARBA" id="ARBA00023012"/>
    </source>
</evidence>
<dbReference type="InterPro" id="IPR050736">
    <property type="entry name" value="Sensor_HK_Regulatory"/>
</dbReference>
<evidence type="ECO:0000256" key="2">
    <source>
        <dbReference type="ARBA" id="ARBA00012438"/>
    </source>
</evidence>
<feature type="domain" description="Histidine kinase" evidence="6">
    <location>
        <begin position="34"/>
        <end position="239"/>
    </location>
</feature>
<dbReference type="GO" id="GO:0000155">
    <property type="term" value="F:phosphorelay sensor kinase activity"/>
    <property type="evidence" value="ECO:0007669"/>
    <property type="project" value="InterPro"/>
</dbReference>
<organism evidence="7 8">
    <name type="scientific">Waterburya agarophytonicola KI4</name>
    <dbReference type="NCBI Taxonomy" id="2874699"/>
    <lineage>
        <taxon>Bacteria</taxon>
        <taxon>Bacillati</taxon>
        <taxon>Cyanobacteriota</taxon>
        <taxon>Cyanophyceae</taxon>
        <taxon>Pleurocapsales</taxon>
        <taxon>Hyellaceae</taxon>
        <taxon>Waterburya</taxon>
        <taxon>Waterburya agarophytonicola</taxon>
    </lineage>
</organism>
<evidence type="ECO:0000256" key="4">
    <source>
        <dbReference type="ARBA" id="ARBA00022777"/>
    </source>
</evidence>
<dbReference type="SUPFAM" id="SSF55874">
    <property type="entry name" value="ATPase domain of HSP90 chaperone/DNA topoisomerase II/histidine kinase"/>
    <property type="match status" value="1"/>
</dbReference>
<dbReference type="Gene3D" id="1.10.287.130">
    <property type="match status" value="1"/>
</dbReference>
<dbReference type="InterPro" id="IPR003661">
    <property type="entry name" value="HisK_dim/P_dom"/>
</dbReference>
<dbReference type="PANTHER" id="PTHR43711:SF1">
    <property type="entry name" value="HISTIDINE KINASE 1"/>
    <property type="match status" value="1"/>
</dbReference>
<name>A0A964FHB2_9CYAN</name>
<dbReference type="CDD" id="cd00082">
    <property type="entry name" value="HisKA"/>
    <property type="match status" value="1"/>
</dbReference>
<dbReference type="PANTHER" id="PTHR43711">
    <property type="entry name" value="TWO-COMPONENT HISTIDINE KINASE"/>
    <property type="match status" value="1"/>
</dbReference>
<evidence type="ECO:0000313" key="8">
    <source>
        <dbReference type="Proteomes" id="UP000729733"/>
    </source>
</evidence>
<protein>
    <recommendedName>
        <fullName evidence="2">histidine kinase</fullName>
        <ecNumber evidence="2">2.7.13.3</ecNumber>
    </recommendedName>
</protein>
<accession>A0A964FHB2</accession>
<comment type="catalytic activity">
    <reaction evidence="1">
        <text>ATP + protein L-histidine = ADP + protein N-phospho-L-histidine.</text>
        <dbReference type="EC" id="2.7.13.3"/>
    </reaction>
</comment>
<evidence type="ECO:0000313" key="7">
    <source>
        <dbReference type="EMBL" id="MCC0177328.1"/>
    </source>
</evidence>
<dbReference type="InterPro" id="IPR005467">
    <property type="entry name" value="His_kinase_dom"/>
</dbReference>
<sequence length="265" mass="29789">MNEIDELKEELKQAQLAYQMAAQMSQFKAGFLARTSHELRSPLSGMIGLHQLILADLCESPEEQKEFIAQAYKSALKLLKLIDEIVAVSKTEYGSNRLNPESLQLAEIFTEIDRLTHLQAANRNLKLAIVTPDPQIVVYADRSRLIQLIFNIIDSGISLMKTGTIELSISQVTSSRVTFEIDLECPIALWQEQETIEPNFEGKDLGEIRQFLQEISLSANMKLLLSKTLLETMGGSLEILDCTHQNDGQPLTRIVLSCKKNQDNN</sequence>
<dbReference type="SUPFAM" id="SSF47384">
    <property type="entry name" value="Homodimeric domain of signal transducing histidine kinase"/>
    <property type="match status" value="1"/>
</dbReference>
<dbReference type="EMBL" id="JADWDC010000020">
    <property type="protein sequence ID" value="MCC0177328.1"/>
    <property type="molecule type" value="Genomic_DNA"/>
</dbReference>
<keyword evidence="4 7" id="KW-0418">Kinase</keyword>
<dbReference type="RefSeq" id="WP_229640391.1">
    <property type="nucleotide sequence ID" value="NZ_JADWDC010000020.1"/>
</dbReference>
<keyword evidence="5" id="KW-0902">Two-component regulatory system</keyword>
<dbReference type="EC" id="2.7.13.3" evidence="2"/>
<dbReference type="SMART" id="SM00388">
    <property type="entry name" value="HisKA"/>
    <property type="match status" value="1"/>
</dbReference>
<proteinExistence type="predicted"/>
<gene>
    <name evidence="7" type="ORF">I4641_10100</name>
</gene>
<keyword evidence="8" id="KW-1185">Reference proteome</keyword>
<dbReference type="PROSITE" id="PS50109">
    <property type="entry name" value="HIS_KIN"/>
    <property type="match status" value="1"/>
</dbReference>